<dbReference type="PROSITE" id="PS50103">
    <property type="entry name" value="ZF_C3H1"/>
    <property type="match status" value="2"/>
</dbReference>
<keyword evidence="6" id="KW-1185">Reference proteome</keyword>
<reference evidence="5" key="1">
    <citation type="submission" date="2023-03" db="EMBL/GenBank/DDBJ databases">
        <title>Massive genome expansion in bonnet fungi (Mycena s.s.) driven by repeated elements and novel gene families across ecological guilds.</title>
        <authorList>
            <consortium name="Lawrence Berkeley National Laboratory"/>
            <person name="Harder C.B."/>
            <person name="Miyauchi S."/>
            <person name="Viragh M."/>
            <person name="Kuo A."/>
            <person name="Thoen E."/>
            <person name="Andreopoulos B."/>
            <person name="Lu D."/>
            <person name="Skrede I."/>
            <person name="Drula E."/>
            <person name="Henrissat B."/>
            <person name="Morin E."/>
            <person name="Kohler A."/>
            <person name="Barry K."/>
            <person name="LaButti K."/>
            <person name="Morin E."/>
            <person name="Salamov A."/>
            <person name="Lipzen A."/>
            <person name="Mereny Z."/>
            <person name="Hegedus B."/>
            <person name="Baldrian P."/>
            <person name="Stursova M."/>
            <person name="Weitz H."/>
            <person name="Taylor A."/>
            <person name="Grigoriev I.V."/>
            <person name="Nagy L.G."/>
            <person name="Martin F."/>
            <person name="Kauserud H."/>
        </authorList>
    </citation>
    <scope>NUCLEOTIDE SEQUENCE</scope>
    <source>
        <strain evidence="5">CBHHK200</strain>
    </source>
</reference>
<name>A0AAD6SPP1_9AGAR</name>
<feature type="compositionally biased region" description="Low complexity" evidence="2">
    <location>
        <begin position="468"/>
        <end position="485"/>
    </location>
</feature>
<feature type="compositionally biased region" description="Low complexity" evidence="2">
    <location>
        <begin position="271"/>
        <end position="304"/>
    </location>
</feature>
<feature type="zinc finger region" description="C3H1-type" evidence="1">
    <location>
        <begin position="380"/>
        <end position="407"/>
    </location>
</feature>
<dbReference type="GO" id="GO:0008270">
    <property type="term" value="F:zinc ion binding"/>
    <property type="evidence" value="ECO:0007669"/>
    <property type="project" value="UniProtKB-KW"/>
</dbReference>
<evidence type="ECO:0000256" key="3">
    <source>
        <dbReference type="SAM" id="Phobius"/>
    </source>
</evidence>
<keyword evidence="1" id="KW-0862">Zinc</keyword>
<dbReference type="InterPro" id="IPR000571">
    <property type="entry name" value="Znf_CCCH"/>
</dbReference>
<organism evidence="5 6">
    <name type="scientific">Mycena alexandri</name>
    <dbReference type="NCBI Taxonomy" id="1745969"/>
    <lineage>
        <taxon>Eukaryota</taxon>
        <taxon>Fungi</taxon>
        <taxon>Dikarya</taxon>
        <taxon>Basidiomycota</taxon>
        <taxon>Agaricomycotina</taxon>
        <taxon>Agaricomycetes</taxon>
        <taxon>Agaricomycetidae</taxon>
        <taxon>Agaricales</taxon>
        <taxon>Marasmiineae</taxon>
        <taxon>Mycenaceae</taxon>
        <taxon>Mycena</taxon>
    </lineage>
</organism>
<feature type="transmembrane region" description="Helical" evidence="3">
    <location>
        <begin position="37"/>
        <end position="55"/>
    </location>
</feature>
<feature type="compositionally biased region" description="Gly residues" evidence="2">
    <location>
        <begin position="588"/>
        <end position="597"/>
    </location>
</feature>
<gene>
    <name evidence="5" type="ORF">C8F04DRAFT_1397932</name>
</gene>
<dbReference type="EMBL" id="JARJCM010000092">
    <property type="protein sequence ID" value="KAJ7030273.1"/>
    <property type="molecule type" value="Genomic_DNA"/>
</dbReference>
<keyword evidence="1" id="KW-0863">Zinc-finger</keyword>
<feature type="region of interest" description="Disordered" evidence="2">
    <location>
        <begin position="588"/>
        <end position="630"/>
    </location>
</feature>
<feature type="compositionally biased region" description="Basic and acidic residues" evidence="2">
    <location>
        <begin position="422"/>
        <end position="445"/>
    </location>
</feature>
<feature type="region of interest" description="Disordered" evidence="2">
    <location>
        <begin position="422"/>
        <end position="507"/>
    </location>
</feature>
<feature type="transmembrane region" description="Helical" evidence="3">
    <location>
        <begin position="67"/>
        <end position="86"/>
    </location>
</feature>
<sequence>MPGGRPASVGGVIVAAAIVVSVSQTDGATCRVPRGQFGVGAGSGHSLVPAYILALRRVVVTDTVCLLLVWVFVSGCSLSMGLFLRWGSIRGIGTVGITAELDVHPGWIQQYLRTAVSLVAVSRPLMQMDLSLTLAFADAMETYLAGGSVSVVRSEEQRWEPTRALWMKRYDSLLGNRGPTRGYEYLRRRVYFDDGCMSSPLRRPRPRNAASCYCGAALDADAADAPVCKDFSSSAPRGPSSYYFTTVLELAPDNAAAQAALRDLRAEQAAAASSSAKPAEPAAPAADASAPPPADSTSAAAPVSDAPPPDPEAEAAIDAALAHPRPSSPAPSLPDSHSDTSDARHRPSATPCLFYNTSHCARGSACAFSHAPDRRSVRDGLGKNVCLYWLVGLCKFGGKCIYKHGREALGEGWWGTEEGVKGMRERVEREREGRKKGREAREKRSGGKGGKGGKGKGRATDGAEGAEEGAAAGARQPNGRNAKNAGGKGGAKPKRNNNNTNNNKNATLNPHAQAQAHAAALAYAQQQQEALTIELTRRMALYDLSVAAVARGAVLSPRTPSGFTFPLPMSPRFDAGFGAGAGVGDGAASVGAGGETQGGFTEYAPPPRVTEGVQAPAAQGDAEASGGLTY</sequence>
<evidence type="ECO:0000259" key="4">
    <source>
        <dbReference type="PROSITE" id="PS50103"/>
    </source>
</evidence>
<dbReference type="SMART" id="SM00356">
    <property type="entry name" value="ZnF_C3H1"/>
    <property type="match status" value="2"/>
</dbReference>
<keyword evidence="3" id="KW-0812">Transmembrane</keyword>
<feature type="region of interest" description="Disordered" evidence="2">
    <location>
        <begin position="271"/>
        <end position="346"/>
    </location>
</feature>
<evidence type="ECO:0000256" key="1">
    <source>
        <dbReference type="PROSITE-ProRule" id="PRU00723"/>
    </source>
</evidence>
<dbReference type="Proteomes" id="UP001218188">
    <property type="component" value="Unassembled WGS sequence"/>
</dbReference>
<proteinExistence type="predicted"/>
<accession>A0AAD6SPP1</accession>
<dbReference type="Gene3D" id="3.30.1370.210">
    <property type="match status" value="1"/>
</dbReference>
<protein>
    <recommendedName>
        <fullName evidence="4">C3H1-type domain-containing protein</fullName>
    </recommendedName>
</protein>
<keyword evidence="3" id="KW-0472">Membrane</keyword>
<keyword evidence="3" id="KW-1133">Transmembrane helix</keyword>
<evidence type="ECO:0000256" key="2">
    <source>
        <dbReference type="SAM" id="MobiDB-lite"/>
    </source>
</evidence>
<feature type="zinc finger region" description="C3H1-type" evidence="1">
    <location>
        <begin position="346"/>
        <end position="373"/>
    </location>
</feature>
<evidence type="ECO:0000313" key="6">
    <source>
        <dbReference type="Proteomes" id="UP001218188"/>
    </source>
</evidence>
<feature type="compositionally biased region" description="Low complexity" evidence="2">
    <location>
        <begin position="496"/>
        <end position="507"/>
    </location>
</feature>
<feature type="domain" description="C3H1-type" evidence="4">
    <location>
        <begin position="380"/>
        <end position="407"/>
    </location>
</feature>
<feature type="domain" description="C3H1-type" evidence="4">
    <location>
        <begin position="346"/>
        <end position="373"/>
    </location>
</feature>
<feature type="compositionally biased region" description="Basic and acidic residues" evidence="2">
    <location>
        <begin position="336"/>
        <end position="345"/>
    </location>
</feature>
<dbReference type="AlphaFoldDB" id="A0AAD6SPP1"/>
<evidence type="ECO:0000313" key="5">
    <source>
        <dbReference type="EMBL" id="KAJ7030273.1"/>
    </source>
</evidence>
<keyword evidence="1" id="KW-0479">Metal-binding</keyword>
<comment type="caution">
    <text evidence="5">The sequence shown here is derived from an EMBL/GenBank/DDBJ whole genome shotgun (WGS) entry which is preliminary data.</text>
</comment>